<name>Q6IG46_DROME</name>
<protein>
    <submittedName>
        <fullName evidence="2">HDC07243</fullName>
    </submittedName>
</protein>
<accession>Q6IG46</accession>
<reference evidence="2" key="1">
    <citation type="journal article" date="2003" name="Genome Biol.">
        <title>An integrated gene annotation and transcriptional profiling approach towards the full gene content of the Drosophila genome.</title>
        <authorList>
            <person name="Hild M."/>
            <person name="Beckmann B."/>
            <person name="Haas S.A."/>
            <person name="Koch B."/>
            <person name="Solovyev V."/>
            <person name="Busold C."/>
            <person name="Fellenberg K."/>
            <person name="Boutros M."/>
            <person name="Vingron M."/>
            <person name="Sauer F."/>
            <person name="Hoheisel J.D."/>
            <person name="Paro R."/>
        </authorList>
    </citation>
    <scope>NUCLEOTIDE SEQUENCE</scope>
</reference>
<evidence type="ECO:0000313" key="2">
    <source>
        <dbReference type="EMBL" id="DAA02618.1"/>
    </source>
</evidence>
<dbReference type="EMBL" id="BK003920">
    <property type="protein sequence ID" value="DAA02618.1"/>
    <property type="molecule type" value="Genomic_DNA"/>
</dbReference>
<proteinExistence type="predicted"/>
<evidence type="ECO:0000256" key="1">
    <source>
        <dbReference type="SAM" id="MobiDB-lite"/>
    </source>
</evidence>
<dbReference type="AlphaFoldDB" id="Q6IG46"/>
<organism evidence="2">
    <name type="scientific">Drosophila melanogaster</name>
    <name type="common">Fruit fly</name>
    <dbReference type="NCBI Taxonomy" id="7227"/>
    <lineage>
        <taxon>Eukaryota</taxon>
        <taxon>Metazoa</taxon>
        <taxon>Ecdysozoa</taxon>
        <taxon>Arthropoda</taxon>
        <taxon>Hexapoda</taxon>
        <taxon>Insecta</taxon>
        <taxon>Pterygota</taxon>
        <taxon>Neoptera</taxon>
        <taxon>Endopterygota</taxon>
        <taxon>Diptera</taxon>
        <taxon>Brachycera</taxon>
        <taxon>Muscomorpha</taxon>
        <taxon>Ephydroidea</taxon>
        <taxon>Drosophilidae</taxon>
        <taxon>Drosophila</taxon>
        <taxon>Sophophora</taxon>
    </lineage>
</organism>
<sequence>MSAIHWLAGSGACGMVQTREIEYFLRAHQVKSVKIILPYAVDTDMSAGTVAVAVSASWLKVAWLAAGLSNLARLQCSRPLQVQLQLSSLSASQCDYPTHRQSDSRTNGQSGGLTKSPLPCGNDKRQTANAAETFVFKFQWLACPWGLSRPINHTLTKKASANNEEVNEPKLKAKNPKMSQRAVCQNEYTNRVIDTDRISMRRETLVLG</sequence>
<feature type="region of interest" description="Disordered" evidence="1">
    <location>
        <begin position="160"/>
        <end position="180"/>
    </location>
</feature>
<feature type="region of interest" description="Disordered" evidence="1">
    <location>
        <begin position="95"/>
        <end position="124"/>
    </location>
</feature>
<gene>
    <name evidence="2" type="ORF">HDC07243</name>
</gene>